<evidence type="ECO:0000256" key="6">
    <source>
        <dbReference type="SAM" id="MobiDB-lite"/>
    </source>
</evidence>
<evidence type="ECO:0000313" key="8">
    <source>
        <dbReference type="EMBL" id="GAV00951.1"/>
    </source>
</evidence>
<dbReference type="Pfam" id="PF02383">
    <property type="entry name" value="Syja_N"/>
    <property type="match status" value="1"/>
</dbReference>
<accession>A0A1D1VJ42</accession>
<dbReference type="GO" id="GO:0048488">
    <property type="term" value="P:synaptic vesicle endocytosis"/>
    <property type="evidence" value="ECO:0007669"/>
    <property type="project" value="TreeGrafter"/>
</dbReference>
<gene>
    <name evidence="8" type="primary">RvY_11731-1</name>
    <name evidence="8" type="synonym">RvY_11731.1</name>
    <name evidence="8" type="ORF">RvY_11731</name>
</gene>
<dbReference type="EMBL" id="BDGG01000006">
    <property type="protein sequence ID" value="GAV00951.1"/>
    <property type="molecule type" value="Genomic_DNA"/>
</dbReference>
<sequence>MVLGKNFKIYHKPPDSQRPFSLIVEASRALNLSDALYFESGVVTTLGPDELAGLKPNHVKIHDAYALLGILTYNAGNHCVLFLVVVNSCVSVGKLLFEDGETEVLRITGVTVISLRNVPGDEDRLGEFVKLLSSGIFYFAVSASHNPVQTAGAPFDLTLCAQRAAVGSPTDNRFFWNRGLHLYPQSFGITCDKWLVKIICGGVEIKTLYAGQYQARACIISRFNSYRAGTRFQVRGANDDGNVANFVETEQLICLGDQTLSFVQIRGSVPLFWEQTGVQVGAHKIKFSRSFETMSPAFERHLNMIRREYGQQVLINLLGSKEGETNLSEAFQRSVVSSPYNAGMTYIHFDYHANVRGGRTDALVSDLKDKIDQPITQFRYFHSSKANGVTEKQSGTVRTNCLDCLDRTNAVQTFIGLLVLNEQLKSAGFGDKPQVLSRFQQLFADLWTQNGDHVSRIYAGTGALDGKSKLKDGARSVSRTLQNNLFDTSKQEAMDILLAGALLNTEVSDRARTVLPFNLRQVPEFLLSPLFRRMDEFSQTTPLTFWVGTWNVNGGKHTKSTAYKDRPLDDWLLDCASLSQQEGKNFLDPSFNVDKPVDVFSVGFEEIVDLNASNIMAASTTNQRQWCIDLTNVINKTGNYVLVNSVQLVGVCLFIFVHIRHVPFLRDVATAMVKTGLGGATGNKGGVAIRFQLYNSSLCFCCSHFAAGQSNVNERNADFQEISRKLVFPADLTPHSHDFVFWCGDFNYRIDMGNDFVRDYIKNENWPALAEGDQLTFSKKEGKTFEEYVEAPVMFAPTYKFDLFSDDYDTSEKCRTPAWTDRVLVRGRRTNEKNTNTFTIVYYGSSQIKSSDHRPVSALVEAEVRVTDTKRCEEVLKDILDHLGPSDGTVLISVEEAADVLYEPDMYQSIMTFMAQLGKILLIRYSGAHLCVTFSTGESALRAAQYDATEIFGHIIRIELRSADWRDILDKVVNLCKNTAVALSDGDQPLLLDENEMSMRIPLISPAAAGLNDLVILEGEESKASEKEVAGSLANMVMSEAADLDSASLDSWSGSEGTTPSPQIVQAVKSAAPPPRPPPARPAPPQKKEVVDPWAVEDGAPQTAPVQLGPPPSFVPVQKEVLVQARNGGHGFDWDKNQHNKPEGENRASETSRQVPSTAPPVLPGSAPPPPPPRRRVGQQLPEVLRNMSSK</sequence>
<dbReference type="PANTHER" id="PTHR11200:SF257">
    <property type="entry name" value="PHOSPHOINOSITIDE 5-PHOSPHATASE"/>
    <property type="match status" value="1"/>
</dbReference>
<dbReference type="PROSITE" id="PS50275">
    <property type="entry name" value="SAC"/>
    <property type="match status" value="1"/>
</dbReference>
<dbReference type="PANTHER" id="PTHR11200">
    <property type="entry name" value="INOSITOL 5-PHOSPHATASE"/>
    <property type="match status" value="1"/>
</dbReference>
<dbReference type="InterPro" id="IPR002013">
    <property type="entry name" value="SAC_dom"/>
</dbReference>
<feature type="compositionally biased region" description="Pro residues" evidence="6">
    <location>
        <begin position="1072"/>
        <end position="1085"/>
    </location>
</feature>
<feature type="region of interest" description="Disordered" evidence="6">
    <location>
        <begin position="1067"/>
        <end position="1191"/>
    </location>
</feature>
<dbReference type="InterPro" id="IPR046985">
    <property type="entry name" value="IP5"/>
</dbReference>
<evidence type="ECO:0000313" key="9">
    <source>
        <dbReference type="Proteomes" id="UP000186922"/>
    </source>
</evidence>
<dbReference type="InterPro" id="IPR015047">
    <property type="entry name" value="SYNJ1/2_RRM"/>
</dbReference>
<dbReference type="OrthoDB" id="1925875at2759"/>
<dbReference type="Pfam" id="PF08952">
    <property type="entry name" value="DUF1866"/>
    <property type="match status" value="1"/>
</dbReference>
<keyword evidence="5" id="KW-0378">Hydrolase</keyword>
<proteinExistence type="inferred from homology"/>
<name>A0A1D1VJ42_RAMVA</name>
<comment type="similarity">
    <text evidence="2">Belongs to the synaptojanin family.</text>
</comment>
<evidence type="ECO:0000256" key="4">
    <source>
        <dbReference type="ARBA" id="ARBA00013044"/>
    </source>
</evidence>
<comment type="caution">
    <text evidence="8">The sequence shown here is derived from an EMBL/GenBank/DDBJ whole genome shotgun (WGS) entry which is preliminary data.</text>
</comment>
<feature type="compositionally biased region" description="Basic and acidic residues" evidence="6">
    <location>
        <begin position="1132"/>
        <end position="1150"/>
    </location>
</feature>
<evidence type="ECO:0000256" key="1">
    <source>
        <dbReference type="ARBA" id="ARBA00001786"/>
    </source>
</evidence>
<dbReference type="GO" id="GO:0046856">
    <property type="term" value="P:phosphatidylinositol dephosphorylation"/>
    <property type="evidence" value="ECO:0007669"/>
    <property type="project" value="InterPro"/>
</dbReference>
<organism evidence="8 9">
    <name type="scientific">Ramazzottius varieornatus</name>
    <name type="common">Water bear</name>
    <name type="synonym">Tardigrade</name>
    <dbReference type="NCBI Taxonomy" id="947166"/>
    <lineage>
        <taxon>Eukaryota</taxon>
        <taxon>Metazoa</taxon>
        <taxon>Ecdysozoa</taxon>
        <taxon>Tardigrada</taxon>
        <taxon>Eutardigrada</taxon>
        <taxon>Parachela</taxon>
        <taxon>Hypsibioidea</taxon>
        <taxon>Ramazzottiidae</taxon>
        <taxon>Ramazzottius</taxon>
    </lineage>
</organism>
<keyword evidence="9" id="KW-1185">Reference proteome</keyword>
<comment type="catalytic activity">
    <reaction evidence="1">
        <text>a 1,2-diacyl-sn-glycero-3-phospho-(1D-myo-inositol-4,5-bisphosphate) + H2O = a 1,2-diacyl-sn-glycero-3-phospho-(1D-myo-inositol 4-phosphate) + phosphate</text>
        <dbReference type="Rhea" id="RHEA:22764"/>
        <dbReference type="ChEBI" id="CHEBI:15377"/>
        <dbReference type="ChEBI" id="CHEBI:43474"/>
        <dbReference type="ChEBI" id="CHEBI:58178"/>
        <dbReference type="ChEBI" id="CHEBI:58456"/>
        <dbReference type="EC" id="3.1.3.36"/>
    </reaction>
</comment>
<feature type="compositionally biased region" description="Pro residues" evidence="6">
    <location>
        <begin position="1158"/>
        <end position="1172"/>
    </location>
</feature>
<dbReference type="SMART" id="SM01165">
    <property type="entry name" value="DUF1866"/>
    <property type="match status" value="1"/>
</dbReference>
<dbReference type="InterPro" id="IPR000300">
    <property type="entry name" value="IPPc"/>
</dbReference>
<dbReference type="GO" id="GO:0004439">
    <property type="term" value="F:phosphatidylinositol-4,5-bisphosphate 5-phosphatase activity"/>
    <property type="evidence" value="ECO:0007669"/>
    <property type="project" value="UniProtKB-EC"/>
</dbReference>
<dbReference type="Gene3D" id="3.60.10.10">
    <property type="entry name" value="Endonuclease/exonuclease/phosphatase"/>
    <property type="match status" value="1"/>
</dbReference>
<dbReference type="EC" id="3.1.3.36" evidence="4"/>
<feature type="domain" description="SAC" evidence="7">
    <location>
        <begin position="128"/>
        <end position="460"/>
    </location>
</feature>
<dbReference type="Pfam" id="PF22669">
    <property type="entry name" value="Exo_endo_phos2"/>
    <property type="match status" value="1"/>
</dbReference>
<dbReference type="InterPro" id="IPR012677">
    <property type="entry name" value="Nucleotide-bd_a/b_plait_sf"/>
</dbReference>
<evidence type="ECO:0000259" key="7">
    <source>
        <dbReference type="PROSITE" id="PS50275"/>
    </source>
</evidence>
<dbReference type="SMART" id="SM00128">
    <property type="entry name" value="IPPc"/>
    <property type="match status" value="1"/>
</dbReference>
<comment type="similarity">
    <text evidence="3">In the central section; belongs to the inositol 1,4,5-trisphosphate 5-phosphatase family.</text>
</comment>
<protein>
    <recommendedName>
        <fullName evidence="4">phosphoinositide 5-phosphatase</fullName>
        <ecNumber evidence="4">3.1.3.36</ecNumber>
    </recommendedName>
</protein>
<dbReference type="AlphaFoldDB" id="A0A1D1VJ42"/>
<dbReference type="InterPro" id="IPR036691">
    <property type="entry name" value="Endo/exonu/phosph_ase_sf"/>
</dbReference>
<dbReference type="Proteomes" id="UP000186922">
    <property type="component" value="Unassembled WGS sequence"/>
</dbReference>
<dbReference type="Gene3D" id="3.30.70.330">
    <property type="match status" value="1"/>
</dbReference>
<reference evidence="8 9" key="1">
    <citation type="journal article" date="2016" name="Nat. Commun.">
        <title>Extremotolerant tardigrade genome and improved radiotolerance of human cultured cells by tardigrade-unique protein.</title>
        <authorList>
            <person name="Hashimoto T."/>
            <person name="Horikawa D.D."/>
            <person name="Saito Y."/>
            <person name="Kuwahara H."/>
            <person name="Kozuka-Hata H."/>
            <person name="Shin-I T."/>
            <person name="Minakuchi Y."/>
            <person name="Ohishi K."/>
            <person name="Motoyama A."/>
            <person name="Aizu T."/>
            <person name="Enomoto A."/>
            <person name="Kondo K."/>
            <person name="Tanaka S."/>
            <person name="Hara Y."/>
            <person name="Koshikawa S."/>
            <person name="Sagara H."/>
            <person name="Miura T."/>
            <person name="Yokobori S."/>
            <person name="Miyagawa K."/>
            <person name="Suzuki Y."/>
            <person name="Kubo T."/>
            <person name="Oyama M."/>
            <person name="Kohara Y."/>
            <person name="Fujiyama A."/>
            <person name="Arakawa K."/>
            <person name="Katayama T."/>
            <person name="Toyoda A."/>
            <person name="Kunieda T."/>
        </authorList>
    </citation>
    <scope>NUCLEOTIDE SEQUENCE [LARGE SCALE GENOMIC DNA]</scope>
    <source>
        <strain evidence="8 9">YOKOZUNA-1</strain>
    </source>
</reference>
<dbReference type="SUPFAM" id="SSF56219">
    <property type="entry name" value="DNase I-like"/>
    <property type="match status" value="1"/>
</dbReference>
<evidence type="ECO:0000256" key="5">
    <source>
        <dbReference type="ARBA" id="ARBA00022801"/>
    </source>
</evidence>
<evidence type="ECO:0000256" key="3">
    <source>
        <dbReference type="ARBA" id="ARBA00009678"/>
    </source>
</evidence>
<evidence type="ECO:0000256" key="2">
    <source>
        <dbReference type="ARBA" id="ARBA00008943"/>
    </source>
</evidence>
<dbReference type="GO" id="GO:0098793">
    <property type="term" value="C:presynapse"/>
    <property type="evidence" value="ECO:0007669"/>
    <property type="project" value="GOC"/>
</dbReference>
<dbReference type="STRING" id="947166.A0A1D1VJ42"/>